<evidence type="ECO:0000313" key="1">
    <source>
        <dbReference type="EMBL" id="MBW0464086.1"/>
    </source>
</evidence>
<dbReference type="Gene3D" id="1.10.340.70">
    <property type="match status" value="1"/>
</dbReference>
<protein>
    <submittedName>
        <fullName evidence="1">Uncharacterized protein</fullName>
    </submittedName>
</protein>
<reference evidence="1" key="1">
    <citation type="submission" date="2021-03" db="EMBL/GenBank/DDBJ databases">
        <title>Draft genome sequence of rust myrtle Austropuccinia psidii MF-1, a brazilian biotype.</title>
        <authorList>
            <person name="Quecine M.C."/>
            <person name="Pachon D.M.R."/>
            <person name="Bonatelli M.L."/>
            <person name="Correr F.H."/>
            <person name="Franceschini L.M."/>
            <person name="Leite T.F."/>
            <person name="Margarido G.R.A."/>
            <person name="Almeida C.A."/>
            <person name="Ferrarezi J.A."/>
            <person name="Labate C.A."/>
        </authorList>
    </citation>
    <scope>NUCLEOTIDE SEQUENCE</scope>
    <source>
        <strain evidence="1">MF-1</strain>
    </source>
</reference>
<dbReference type="EMBL" id="AVOT02000696">
    <property type="protein sequence ID" value="MBW0464086.1"/>
    <property type="molecule type" value="Genomic_DNA"/>
</dbReference>
<accession>A0A9Q3BEB9</accession>
<dbReference type="OrthoDB" id="2517075at2759"/>
<keyword evidence="2" id="KW-1185">Reference proteome</keyword>
<organism evidence="1 2">
    <name type="scientific">Austropuccinia psidii MF-1</name>
    <dbReference type="NCBI Taxonomy" id="1389203"/>
    <lineage>
        <taxon>Eukaryota</taxon>
        <taxon>Fungi</taxon>
        <taxon>Dikarya</taxon>
        <taxon>Basidiomycota</taxon>
        <taxon>Pucciniomycotina</taxon>
        <taxon>Pucciniomycetes</taxon>
        <taxon>Pucciniales</taxon>
        <taxon>Sphaerophragmiaceae</taxon>
        <taxon>Austropuccinia</taxon>
    </lineage>
</organism>
<dbReference type="AlphaFoldDB" id="A0A9Q3BEB9"/>
<evidence type="ECO:0000313" key="2">
    <source>
        <dbReference type="Proteomes" id="UP000765509"/>
    </source>
</evidence>
<dbReference type="Proteomes" id="UP000765509">
    <property type="component" value="Unassembled WGS sequence"/>
</dbReference>
<sequence>MEIDRRKSFRFSEWASISCTPYSGNTESEGTETAILGISSSELHNNFFSAVMKTYSKHKQFGILLQLLQKKYRIPELECQLEEPWLRDYKDNRSFLIDGLIYHREKNTSAFIVVDREHISSILKECHDFPYIGHMSEDSTKERVASTA</sequence>
<gene>
    <name evidence="1" type="ORF">O181_003801</name>
</gene>
<name>A0A9Q3BEB9_9BASI</name>
<comment type="caution">
    <text evidence="1">The sequence shown here is derived from an EMBL/GenBank/DDBJ whole genome shotgun (WGS) entry which is preliminary data.</text>
</comment>
<proteinExistence type="predicted"/>